<feature type="region of interest" description="Disordered" evidence="1">
    <location>
        <begin position="834"/>
        <end position="897"/>
    </location>
</feature>
<feature type="compositionally biased region" description="Polar residues" evidence="1">
    <location>
        <begin position="940"/>
        <end position="955"/>
    </location>
</feature>
<protein>
    <submittedName>
        <fullName evidence="2">Uncharacterized protein</fullName>
    </submittedName>
</protein>
<feature type="region of interest" description="Disordered" evidence="1">
    <location>
        <begin position="940"/>
        <end position="963"/>
    </location>
</feature>
<accession>A0A5J4VBJ8</accession>
<feature type="compositionally biased region" description="Basic and acidic residues" evidence="1">
    <location>
        <begin position="1255"/>
        <end position="1289"/>
    </location>
</feature>
<gene>
    <name evidence="2" type="ORF">EZS28_024618</name>
</gene>
<feature type="non-terminal residue" evidence="2">
    <location>
        <position position="1445"/>
    </location>
</feature>
<feature type="region of interest" description="Disordered" evidence="1">
    <location>
        <begin position="986"/>
        <end position="1006"/>
    </location>
</feature>
<feature type="region of interest" description="Disordered" evidence="1">
    <location>
        <begin position="1224"/>
        <end position="1295"/>
    </location>
</feature>
<reference evidence="2 3" key="1">
    <citation type="submission" date="2019-03" db="EMBL/GenBank/DDBJ databases">
        <title>Single cell metagenomics reveals metabolic interactions within the superorganism composed of flagellate Streblomastix strix and complex community of Bacteroidetes bacteria on its surface.</title>
        <authorList>
            <person name="Treitli S.C."/>
            <person name="Kolisko M."/>
            <person name="Husnik F."/>
            <person name="Keeling P."/>
            <person name="Hampl V."/>
        </authorList>
    </citation>
    <scope>NUCLEOTIDE SEQUENCE [LARGE SCALE GENOMIC DNA]</scope>
    <source>
        <strain evidence="2">ST1C</strain>
    </source>
</reference>
<feature type="compositionally biased region" description="Low complexity" evidence="1">
    <location>
        <begin position="1097"/>
        <end position="1107"/>
    </location>
</feature>
<feature type="non-terminal residue" evidence="2">
    <location>
        <position position="1"/>
    </location>
</feature>
<evidence type="ECO:0000313" key="2">
    <source>
        <dbReference type="EMBL" id="KAA6379855.1"/>
    </source>
</evidence>
<comment type="caution">
    <text evidence="2">The sequence shown here is derived from an EMBL/GenBank/DDBJ whole genome shotgun (WGS) entry which is preliminary data.</text>
</comment>
<sequence>DTKKPGPTASQPTGKGKSAAAAKEIAQIQQAVPTIVIPEYQKKLVGTADVFLNTLLKNSDKAEITEDSLPVHIFQSGSGNQTGSSAPQTDKGQKDKKPATTGINAKQGNKGQEQQEKNNELAQSIGGDSGMPSISFTLKLSQPIAHHLPPNSRCNTINISVLGVYSIPNSWTQQAKSFLSNVTAIQTAITEKEKRPQSPQPTTQPSSTQQTSGKGASSAVAQVVTVDPIVQMSSQVDPYSQQQYNFNLGLGLPFLGSQGNQSDIQEGNQQGYIECKRIVVVPHGKVAPPPQNSSNNQDFSQSGCQQLKEQQLSQSILSNTEISKPRVVFPEPLYSHTISFDGSNSNILNTNSAKSVQTGINAKDPNIPEPLYSQYSSSNQYQQQQHGITGEGSNQIVLGEDGQPIDLIPPIAKGQPVHICELIGQQFPISTQPIISPFINCGQHSSFYTPTNLSLPHNIASSNVQTQGSSGKGSSTAQAAANQGAINAATIAAEKEKASQVTHSIQLNSSGNPWMQARSAAQENMIISAQAQSQQSGTGGQNIQTTSGSSIINLFAANADAIPPSPFFIPINSLPEEIPSNPTIPILIDNIPGIEQTIRPNSRQQSADNQVYGLQSDAPTPGITNQIIPPTQYPDVAEVRPCTIRRFLFPDSVENLYKQVMSGIDQAGIPLQSFKPNIQDFENLMRQQLSNIQQQEGGGQQIALSDIQPISLIEGKGKIPIVPHHCLPFIVERLIPDHIIGQPGVGQQNVIPEKGKGAQEAAAKAAAAALIEAAGSLATLQNSPQYAYGAIPLSEFAYPGQRSIILRIPLFDYPTPASVALAQDTHAKEQAQLEAAKNAQSQATQVVTIPTKGSKATSGDSKGQTDKATSGSGKGVTSSAQQGIDSGTPDVTQDGPRPIERSQAYAIVQIVLEKPLVSNIPIITKRNLILDNSSALIQSQQQKPGFNQGSSNLPKQQQQQQTIGIKMPSDLVQQSTLNALLKPIKVSSQPNSQSDRSNSPNSSNANINQQIVNTATQAAATMGLLLERRLTKIEDDKQSKIERMRKKREIYSKEPIDALDQIMKRIISASIQFSDEAIKLEEQEAKKQQQLLIQQQQQAAQAAQQPRQKPPPQGQKTKQQNKMSGSAQSSQKQQQGSKLAGDKQDKSDKQIEKVMEPTKKENDDSEFDQKCGLSMTSQIGLFSYERKKRIKNLLSSSGLGQLLRDELAQVMDRDLRRVIERERSEQDVDELVKRGKSKSDRGGSGTITGVGDEQSQQKKNEDKFGSEEFTFETKDNTQDGENKEGDSNNKKKKGTRAQYVPTTFVSKSLSGQESKALVRASDLYTSALHRLHNLINQIFSSPGLPSPLKTRAETLTDTQLLAAQAEAEQITKSDLVDIYVLHDFAVKLNLVGQLEEAKDAFLDAILAMMPIDNKGNEKDKEALLKSSIDKGEGINSIPIASFIGL</sequence>
<feature type="region of interest" description="Disordered" evidence="1">
    <location>
        <begin position="1"/>
        <end position="22"/>
    </location>
</feature>
<feature type="compositionally biased region" description="Polar residues" evidence="1">
    <location>
        <begin position="838"/>
        <end position="848"/>
    </location>
</feature>
<feature type="region of interest" description="Disordered" evidence="1">
    <location>
        <begin position="1097"/>
        <end position="1172"/>
    </location>
</feature>
<feature type="region of interest" description="Disordered" evidence="1">
    <location>
        <begin position="190"/>
        <end position="216"/>
    </location>
</feature>
<proteinExistence type="predicted"/>
<name>A0A5J4VBJ8_9EUKA</name>
<feature type="compositionally biased region" description="Basic and acidic residues" evidence="1">
    <location>
        <begin position="1224"/>
        <end position="1241"/>
    </location>
</feature>
<feature type="compositionally biased region" description="Low complexity" evidence="1">
    <location>
        <begin position="200"/>
        <end position="212"/>
    </location>
</feature>
<dbReference type="Proteomes" id="UP000324800">
    <property type="component" value="Unassembled WGS sequence"/>
</dbReference>
<feature type="compositionally biased region" description="Polar residues" evidence="1">
    <location>
        <begin position="75"/>
        <end position="90"/>
    </location>
</feature>
<organism evidence="2 3">
    <name type="scientific">Streblomastix strix</name>
    <dbReference type="NCBI Taxonomy" id="222440"/>
    <lineage>
        <taxon>Eukaryota</taxon>
        <taxon>Metamonada</taxon>
        <taxon>Preaxostyla</taxon>
        <taxon>Oxymonadida</taxon>
        <taxon>Streblomastigidae</taxon>
        <taxon>Streblomastix</taxon>
    </lineage>
</organism>
<evidence type="ECO:0000313" key="3">
    <source>
        <dbReference type="Proteomes" id="UP000324800"/>
    </source>
</evidence>
<feature type="compositionally biased region" description="Basic and acidic residues" evidence="1">
    <location>
        <begin position="1140"/>
        <end position="1162"/>
    </location>
</feature>
<dbReference type="EMBL" id="SNRW01008232">
    <property type="protein sequence ID" value="KAA6379855.1"/>
    <property type="molecule type" value="Genomic_DNA"/>
</dbReference>
<feature type="region of interest" description="Disordered" evidence="1">
    <location>
        <begin position="73"/>
        <end position="128"/>
    </location>
</feature>
<feature type="compositionally biased region" description="Polar residues" evidence="1">
    <location>
        <begin position="854"/>
        <end position="891"/>
    </location>
</feature>
<evidence type="ECO:0000256" key="1">
    <source>
        <dbReference type="SAM" id="MobiDB-lite"/>
    </source>
</evidence>
<feature type="compositionally biased region" description="Low complexity" evidence="1">
    <location>
        <begin position="1114"/>
        <end position="1138"/>
    </location>
</feature>